<dbReference type="Gene3D" id="3.40.630.30">
    <property type="match status" value="1"/>
</dbReference>
<evidence type="ECO:0000259" key="1">
    <source>
        <dbReference type="Pfam" id="PF13480"/>
    </source>
</evidence>
<proteinExistence type="predicted"/>
<dbReference type="SUPFAM" id="SSF55729">
    <property type="entry name" value="Acyl-CoA N-acyltransferases (Nat)"/>
    <property type="match status" value="1"/>
</dbReference>
<reference evidence="3" key="1">
    <citation type="submission" date="2015-09" db="EMBL/GenBank/DDBJ databases">
        <authorList>
            <person name="Daims H."/>
        </authorList>
    </citation>
    <scope>NUCLEOTIDE SEQUENCE [LARGE SCALE GENOMIC DNA]</scope>
</reference>
<keyword evidence="3" id="KW-1185">Reference proteome</keyword>
<evidence type="ECO:0000313" key="2">
    <source>
        <dbReference type="EMBL" id="CUQ67376.1"/>
    </source>
</evidence>
<dbReference type="EMBL" id="LN885086">
    <property type="protein sequence ID" value="CUQ67376.1"/>
    <property type="molecule type" value="Genomic_DNA"/>
</dbReference>
<sequence>MESEHWYEIEVVKSRSVLEGMAREWDALAEGAGVPTLSHAWILACVEAFHVQDQLFIIALRRRGELVGLAPLVESRRGRVSRLELIGVSFLYEPSGLLYRDGEALTYLARSIMECGFPVVLARIPADSPVMSQFPSGPLASHHGIIMKGGIGYSLMIPISSGWTAYLEKLSSRRRYDIRRARRRAEEAGSVTVRVFCPNEEEIEPGLAEFVRIEATGWKEHHGSSLKRRKNMRLFFQRYATLASRSGAFRFAFLDVAGTPIAAQLSAVYADRFWVFKIGYDEVWSRCSPGWQLLTETIKYAFEHKLASYEFLGSDESWLHGWVTERRGYQTVWYYPATWRGFHGLASDVMDRIKTRMMTAGGKTKRVASS</sequence>
<gene>
    <name evidence="2" type="ORF">NITINOP_2404</name>
</gene>
<dbReference type="Pfam" id="PF13480">
    <property type="entry name" value="Acetyltransf_6"/>
    <property type="match status" value="1"/>
</dbReference>
<dbReference type="RefSeq" id="WP_062485655.1">
    <property type="nucleotide sequence ID" value="NZ_LN885086.1"/>
</dbReference>
<dbReference type="KEGG" id="nio:NITINOP_2404"/>
<evidence type="ECO:0000313" key="3">
    <source>
        <dbReference type="Proteomes" id="UP000066284"/>
    </source>
</evidence>
<dbReference type="InterPro" id="IPR016181">
    <property type="entry name" value="Acyl_CoA_acyltransferase"/>
</dbReference>
<dbReference type="Proteomes" id="UP000066284">
    <property type="component" value="Chromosome 1"/>
</dbReference>
<dbReference type="InterPro" id="IPR038740">
    <property type="entry name" value="BioF2-like_GNAT_dom"/>
</dbReference>
<name>A0A0S4KVK6_9BACT</name>
<accession>A0A0S4KVK6</accession>
<protein>
    <recommendedName>
        <fullName evidence="1">BioF2-like acetyltransferase domain-containing protein</fullName>
    </recommendedName>
</protein>
<organism evidence="2 3">
    <name type="scientific">Candidatus Nitrospira inopinata</name>
    <dbReference type="NCBI Taxonomy" id="1715989"/>
    <lineage>
        <taxon>Bacteria</taxon>
        <taxon>Pseudomonadati</taxon>
        <taxon>Nitrospirota</taxon>
        <taxon>Nitrospiria</taxon>
        <taxon>Nitrospirales</taxon>
        <taxon>Nitrospiraceae</taxon>
        <taxon>Nitrospira</taxon>
    </lineage>
</organism>
<feature type="domain" description="BioF2-like acetyltransferase" evidence="1">
    <location>
        <begin position="172"/>
        <end position="318"/>
    </location>
</feature>
<dbReference type="AlphaFoldDB" id="A0A0S4KVK6"/>
<dbReference type="OrthoDB" id="4349922at2"/>
<dbReference type="STRING" id="1715989.NITINOP_2404"/>